<sequence length="328" mass="36007">MPLSNSDILGRHTAIHNPRERRNDNPQRRRACHECARVRERCSRGDPCRRCASKALHCLYPDEPSSKIALPNTTWNSSKSEQSDYAATTANMFDPQSPLAAHYTGGDAPLHVQGGSQWQIEDSSMSYGGSSMPSLLPQKGFQPYQPSHHGTPIAPFPSYDALSPSDEGLYQTSLGDDSTAHMKFMTSDAGPEAVLETYHQTPNISSKLPSGLGQMGLHQTNPSVEFQGHYISRELPDTRQLGVPFAPHHNSSSVSHTILNQPEMLNPSIVLGGYDDMSGSQASSAAFNGHEILAQPLQAPYPRPVDLKVYDFTTTPFDEHFQESRPPV</sequence>
<comment type="caution">
    <text evidence="1">The sequence shown here is derived from an EMBL/GenBank/DDBJ whole genome shotgun (WGS) entry which is preliminary data.</text>
</comment>
<keyword evidence="2" id="KW-1185">Reference proteome</keyword>
<accession>A0ACC2JSX3</accession>
<protein>
    <submittedName>
        <fullName evidence="1">Uncharacterized protein</fullName>
    </submittedName>
</protein>
<dbReference type="EMBL" id="JAPUUL010000463">
    <property type="protein sequence ID" value="KAJ8130595.1"/>
    <property type="molecule type" value="Genomic_DNA"/>
</dbReference>
<evidence type="ECO:0000313" key="2">
    <source>
        <dbReference type="Proteomes" id="UP001153332"/>
    </source>
</evidence>
<evidence type="ECO:0000313" key="1">
    <source>
        <dbReference type="EMBL" id="KAJ8130595.1"/>
    </source>
</evidence>
<reference evidence="1" key="1">
    <citation type="submission" date="2022-12" db="EMBL/GenBank/DDBJ databases">
        <title>Genome Sequence of Lasiodiplodia mahajangana.</title>
        <authorList>
            <person name="Buettner E."/>
        </authorList>
    </citation>
    <scope>NUCLEOTIDE SEQUENCE</scope>
    <source>
        <strain evidence="1">VT137</strain>
    </source>
</reference>
<dbReference type="Proteomes" id="UP001153332">
    <property type="component" value="Unassembled WGS sequence"/>
</dbReference>
<gene>
    <name evidence="1" type="ORF">O1611_g3033</name>
</gene>
<name>A0ACC2JSX3_9PEZI</name>
<proteinExistence type="predicted"/>
<organism evidence="1 2">
    <name type="scientific">Lasiodiplodia mahajangana</name>
    <dbReference type="NCBI Taxonomy" id="1108764"/>
    <lineage>
        <taxon>Eukaryota</taxon>
        <taxon>Fungi</taxon>
        <taxon>Dikarya</taxon>
        <taxon>Ascomycota</taxon>
        <taxon>Pezizomycotina</taxon>
        <taxon>Dothideomycetes</taxon>
        <taxon>Dothideomycetes incertae sedis</taxon>
        <taxon>Botryosphaeriales</taxon>
        <taxon>Botryosphaeriaceae</taxon>
        <taxon>Lasiodiplodia</taxon>
    </lineage>
</organism>